<dbReference type="Pfam" id="PF01490">
    <property type="entry name" value="Aa_trans"/>
    <property type="match status" value="1"/>
</dbReference>
<organism evidence="7 8">
    <name type="scientific">Peronospora matthiolae</name>
    <dbReference type="NCBI Taxonomy" id="2874970"/>
    <lineage>
        <taxon>Eukaryota</taxon>
        <taxon>Sar</taxon>
        <taxon>Stramenopiles</taxon>
        <taxon>Oomycota</taxon>
        <taxon>Peronosporomycetes</taxon>
        <taxon>Peronosporales</taxon>
        <taxon>Peronosporaceae</taxon>
        <taxon>Peronospora</taxon>
    </lineage>
</organism>
<comment type="caution">
    <text evidence="7">The sequence shown here is derived from an EMBL/GenBank/DDBJ whole genome shotgun (WGS) entry which is preliminary data.</text>
</comment>
<feature type="transmembrane region" description="Helical" evidence="5">
    <location>
        <begin position="284"/>
        <end position="305"/>
    </location>
</feature>
<proteinExistence type="predicted"/>
<evidence type="ECO:0000259" key="6">
    <source>
        <dbReference type="Pfam" id="PF01490"/>
    </source>
</evidence>
<feature type="transmembrane region" description="Helical" evidence="5">
    <location>
        <begin position="317"/>
        <end position="341"/>
    </location>
</feature>
<name>A0AAV1VGK9_9STRA</name>
<feature type="transmembrane region" description="Helical" evidence="5">
    <location>
        <begin position="125"/>
        <end position="146"/>
    </location>
</feature>
<feature type="transmembrane region" description="Helical" evidence="5">
    <location>
        <begin position="205"/>
        <end position="225"/>
    </location>
</feature>
<evidence type="ECO:0000313" key="7">
    <source>
        <dbReference type="EMBL" id="CAK7946071.1"/>
    </source>
</evidence>
<dbReference type="PANTHER" id="PTHR22950:SF349">
    <property type="entry name" value="AMINO ACID TRANSPORTER TRANSMEMBRANE DOMAIN-CONTAINING PROTEIN"/>
    <property type="match status" value="1"/>
</dbReference>
<feature type="transmembrane region" description="Helical" evidence="5">
    <location>
        <begin position="439"/>
        <end position="457"/>
    </location>
</feature>
<evidence type="ECO:0000313" key="8">
    <source>
        <dbReference type="Proteomes" id="UP001162060"/>
    </source>
</evidence>
<protein>
    <recommendedName>
        <fullName evidence="6">Amino acid transporter transmembrane domain-containing protein</fullName>
    </recommendedName>
</protein>
<feature type="transmembrane region" description="Helical" evidence="5">
    <location>
        <begin position="497"/>
        <end position="518"/>
    </location>
</feature>
<feature type="transmembrane region" description="Helical" evidence="5">
    <location>
        <begin position="101"/>
        <end position="119"/>
    </location>
</feature>
<evidence type="ECO:0000256" key="3">
    <source>
        <dbReference type="ARBA" id="ARBA00022989"/>
    </source>
</evidence>
<evidence type="ECO:0000256" key="1">
    <source>
        <dbReference type="ARBA" id="ARBA00004141"/>
    </source>
</evidence>
<feature type="transmembrane region" description="Helical" evidence="5">
    <location>
        <begin position="463"/>
        <end position="485"/>
    </location>
</feature>
<keyword evidence="4 5" id="KW-0472">Membrane</keyword>
<feature type="transmembrane region" description="Helical" evidence="5">
    <location>
        <begin position="180"/>
        <end position="199"/>
    </location>
</feature>
<keyword evidence="2 5" id="KW-0812">Transmembrane</keyword>
<dbReference type="GO" id="GO:0005774">
    <property type="term" value="C:vacuolar membrane"/>
    <property type="evidence" value="ECO:0007669"/>
    <property type="project" value="TreeGrafter"/>
</dbReference>
<dbReference type="Proteomes" id="UP001162060">
    <property type="component" value="Unassembled WGS sequence"/>
</dbReference>
<evidence type="ECO:0000256" key="2">
    <source>
        <dbReference type="ARBA" id="ARBA00022692"/>
    </source>
</evidence>
<dbReference type="AlphaFoldDB" id="A0AAV1VGK9"/>
<evidence type="ECO:0000256" key="4">
    <source>
        <dbReference type="ARBA" id="ARBA00023136"/>
    </source>
</evidence>
<gene>
    <name evidence="7" type="ORF">PM001_LOCUS31221</name>
</gene>
<feature type="transmembrane region" description="Helical" evidence="5">
    <location>
        <begin position="361"/>
        <end position="381"/>
    </location>
</feature>
<reference evidence="7" key="1">
    <citation type="submission" date="2024-01" db="EMBL/GenBank/DDBJ databases">
        <authorList>
            <person name="Webb A."/>
        </authorList>
    </citation>
    <scope>NUCLEOTIDE SEQUENCE</scope>
    <source>
        <strain evidence="7">Pm1</strain>
    </source>
</reference>
<dbReference type="EMBL" id="CAKLBY020000340">
    <property type="protein sequence ID" value="CAK7946071.1"/>
    <property type="molecule type" value="Genomic_DNA"/>
</dbReference>
<sequence>MTSERSSHSFQTHRLVPSAPPQVRVCNGHKSSSDSRGAATSAFSVVNTGPVVIDYGSTVHHHVKDTSGETAPSWLSSTAVSPLSATSSTASQLKLSNWQTFYHLLSFITGTGMLCLPLALVEINWYGVLLLIAAAIVSSYTSKLLVDALDAVRWLRGTSVSFSDLGQECFGAPGKLITSVLVHVSLLISSTGYLTLASWCLVDVLGLQYGTVMVLVAVCVWFQVLVPSLRMLAVLSIVNVAFSFWIESVILGDAMYPLKQIALEHSDFVFVTPDLSNVTMMGKLSYTFSLLLGGLFGHSIIPTLYDAMADPGQCSTVVVRTKLGTTALLYLPVCCLTYAVYGATLQAPVFFNMRNTVVRDLAIVLYTIHLLLSYTITLFPLQRACEQWIVQTSRRSNDRDSPLETTAAHGNLLFTSSSPELCRREQDGPCGGVRTTARVLCRSVVVLLTLVLGYFSAPSTLVIFAWMLIPTALLALVLPCVFYCQLCSEDATKTDRVASVVISVLAIVTACWSLAVIIEC</sequence>
<evidence type="ECO:0000256" key="5">
    <source>
        <dbReference type="SAM" id="Phobius"/>
    </source>
</evidence>
<dbReference type="GO" id="GO:0015179">
    <property type="term" value="F:L-amino acid transmembrane transporter activity"/>
    <property type="evidence" value="ECO:0007669"/>
    <property type="project" value="TreeGrafter"/>
</dbReference>
<dbReference type="PANTHER" id="PTHR22950">
    <property type="entry name" value="AMINO ACID TRANSPORTER"/>
    <property type="match status" value="1"/>
</dbReference>
<feature type="domain" description="Amino acid transporter transmembrane" evidence="6">
    <location>
        <begin position="95"/>
        <end position="518"/>
    </location>
</feature>
<accession>A0AAV1VGK9</accession>
<comment type="subcellular location">
    <subcellularLocation>
        <location evidence="1">Membrane</location>
        <topology evidence="1">Multi-pass membrane protein</topology>
    </subcellularLocation>
</comment>
<dbReference type="InterPro" id="IPR013057">
    <property type="entry name" value="AA_transpt_TM"/>
</dbReference>
<feature type="transmembrane region" description="Helical" evidence="5">
    <location>
        <begin position="232"/>
        <end position="251"/>
    </location>
</feature>
<keyword evidence="3 5" id="KW-1133">Transmembrane helix</keyword>